<keyword evidence="3" id="KW-1185">Reference proteome</keyword>
<dbReference type="AlphaFoldDB" id="A0A9P0GJD3"/>
<dbReference type="EMBL" id="OV651819">
    <property type="protein sequence ID" value="CAH1113047.1"/>
    <property type="molecule type" value="Genomic_DNA"/>
</dbReference>
<feature type="compositionally biased region" description="Polar residues" evidence="1">
    <location>
        <begin position="1"/>
        <end position="15"/>
    </location>
</feature>
<feature type="compositionally biased region" description="Polar residues" evidence="1">
    <location>
        <begin position="231"/>
        <end position="244"/>
    </location>
</feature>
<evidence type="ECO:0000256" key="1">
    <source>
        <dbReference type="SAM" id="MobiDB-lite"/>
    </source>
</evidence>
<reference evidence="2" key="1">
    <citation type="submission" date="2022-01" db="EMBL/GenBank/DDBJ databases">
        <authorList>
            <person name="King R."/>
        </authorList>
    </citation>
    <scope>NUCLEOTIDE SEQUENCE</scope>
</reference>
<proteinExistence type="predicted"/>
<feature type="region of interest" description="Disordered" evidence="1">
    <location>
        <begin position="182"/>
        <end position="244"/>
    </location>
</feature>
<protein>
    <submittedName>
        <fullName evidence="2">Uncharacterized protein</fullName>
    </submittedName>
</protein>
<feature type="compositionally biased region" description="Low complexity" evidence="1">
    <location>
        <begin position="197"/>
        <end position="218"/>
    </location>
</feature>
<feature type="compositionally biased region" description="Acidic residues" evidence="1">
    <location>
        <begin position="35"/>
        <end position="61"/>
    </location>
</feature>
<evidence type="ECO:0000313" key="3">
    <source>
        <dbReference type="Proteomes" id="UP001153636"/>
    </source>
</evidence>
<feature type="compositionally biased region" description="Basic and acidic residues" evidence="1">
    <location>
        <begin position="182"/>
        <end position="192"/>
    </location>
</feature>
<organism evidence="2 3">
    <name type="scientific">Psylliodes chrysocephalus</name>
    <dbReference type="NCBI Taxonomy" id="3402493"/>
    <lineage>
        <taxon>Eukaryota</taxon>
        <taxon>Metazoa</taxon>
        <taxon>Ecdysozoa</taxon>
        <taxon>Arthropoda</taxon>
        <taxon>Hexapoda</taxon>
        <taxon>Insecta</taxon>
        <taxon>Pterygota</taxon>
        <taxon>Neoptera</taxon>
        <taxon>Endopterygota</taxon>
        <taxon>Coleoptera</taxon>
        <taxon>Polyphaga</taxon>
        <taxon>Cucujiformia</taxon>
        <taxon>Chrysomeloidea</taxon>
        <taxon>Chrysomelidae</taxon>
        <taxon>Galerucinae</taxon>
        <taxon>Alticini</taxon>
        <taxon>Psylliodes</taxon>
    </lineage>
</organism>
<feature type="region of interest" description="Disordered" evidence="1">
    <location>
        <begin position="1"/>
        <end position="71"/>
    </location>
</feature>
<accession>A0A9P0GJD3</accession>
<sequence>MYSSAIEQPSTTADSSIIDDTIVHDSLVKDVNLPETEEVEKEIDAEVEQPLEAGPSEDLEESSTVHTSDNGNKLMIDYKPFSIEDLIQSEVRSVTKAASEPSSLSIARPLVPIAGEHTEDSAIPQNLNTTKQLKQEAAKNKITQRNKNYQSKKKLSYFKKNCSFALINRKISLIGNSQLGKDKEETKIEPNKKQVALSLQSIQSSTTTNNNENKTSETPALPPLVKISENPIAQPQHNYNEGYR</sequence>
<evidence type="ECO:0000313" key="2">
    <source>
        <dbReference type="EMBL" id="CAH1113047.1"/>
    </source>
</evidence>
<gene>
    <name evidence="2" type="ORF">PSYICH_LOCUS13561</name>
</gene>
<feature type="compositionally biased region" description="Polar residues" evidence="1">
    <location>
        <begin position="62"/>
        <end position="71"/>
    </location>
</feature>
<dbReference type="Proteomes" id="UP001153636">
    <property type="component" value="Chromosome 7"/>
</dbReference>
<dbReference type="OrthoDB" id="7699572at2759"/>
<name>A0A9P0GJD3_9CUCU</name>